<dbReference type="PROSITE" id="PS01248">
    <property type="entry name" value="EGF_LAM_1"/>
    <property type="match status" value="1"/>
</dbReference>
<sequence>MYTYANSQANIFIVLDPKCNSDSPGWSGEMCLGYDCSGVDNCYGNGLCVGPNICKCNNGWSGQQCINALCSNVNNCSDHGFCILPDICLCSSTYTGENCSTCIPSHWGARCEPCPNCQNGNVILIQVLFAFNGLFKLTFVCTNKIIGVCDDYYAT</sequence>
<evidence type="ECO:0000313" key="3">
    <source>
        <dbReference type="EMBL" id="CAC5421090.1"/>
    </source>
</evidence>
<organism evidence="3 4">
    <name type="scientific">Mytilus coruscus</name>
    <name type="common">Sea mussel</name>
    <dbReference type="NCBI Taxonomy" id="42192"/>
    <lineage>
        <taxon>Eukaryota</taxon>
        <taxon>Metazoa</taxon>
        <taxon>Spiralia</taxon>
        <taxon>Lophotrochozoa</taxon>
        <taxon>Mollusca</taxon>
        <taxon>Bivalvia</taxon>
        <taxon>Autobranchia</taxon>
        <taxon>Pteriomorphia</taxon>
        <taxon>Mytilida</taxon>
        <taxon>Mytiloidea</taxon>
        <taxon>Mytilidae</taxon>
        <taxon>Mytilinae</taxon>
        <taxon>Mytilus</taxon>
    </lineage>
</organism>
<proteinExistence type="predicted"/>
<dbReference type="OrthoDB" id="6131821at2759"/>
<keyword evidence="4" id="KW-1185">Reference proteome</keyword>
<accession>A0A6J8EKJ1</accession>
<reference evidence="3 4" key="1">
    <citation type="submission" date="2020-06" db="EMBL/GenBank/DDBJ databases">
        <authorList>
            <person name="Li R."/>
            <person name="Bekaert M."/>
        </authorList>
    </citation>
    <scope>NUCLEOTIDE SEQUENCE [LARGE SCALE GENOMIC DNA]</scope>
    <source>
        <strain evidence="4">wild</strain>
    </source>
</reference>
<name>A0A6J8EKJ1_MYTCO</name>
<dbReference type="InterPro" id="IPR002049">
    <property type="entry name" value="LE_dom"/>
</dbReference>
<evidence type="ECO:0000259" key="2">
    <source>
        <dbReference type="PROSITE" id="PS50026"/>
    </source>
</evidence>
<keyword evidence="1" id="KW-0245">EGF-like domain</keyword>
<keyword evidence="1" id="KW-1015">Disulfide bond</keyword>
<dbReference type="AlphaFoldDB" id="A0A6J8EKJ1"/>
<dbReference type="Gene3D" id="2.10.25.10">
    <property type="entry name" value="Laminin"/>
    <property type="match status" value="2"/>
</dbReference>
<protein>
    <recommendedName>
        <fullName evidence="2">EGF-like domain-containing protein</fullName>
    </recommendedName>
</protein>
<gene>
    <name evidence="3" type="ORF">MCOR_53244</name>
</gene>
<dbReference type="EMBL" id="CACVKT020009208">
    <property type="protein sequence ID" value="CAC5421090.1"/>
    <property type="molecule type" value="Genomic_DNA"/>
</dbReference>
<dbReference type="PROSITE" id="PS50026">
    <property type="entry name" value="EGF_3"/>
    <property type="match status" value="1"/>
</dbReference>
<dbReference type="PROSITE" id="PS00022">
    <property type="entry name" value="EGF_1"/>
    <property type="match status" value="2"/>
</dbReference>
<dbReference type="Pfam" id="PF23106">
    <property type="entry name" value="EGF_Teneurin"/>
    <property type="match status" value="1"/>
</dbReference>
<evidence type="ECO:0000313" key="4">
    <source>
        <dbReference type="Proteomes" id="UP000507470"/>
    </source>
</evidence>
<feature type="disulfide bond" evidence="1">
    <location>
        <begin position="56"/>
        <end position="65"/>
    </location>
</feature>
<dbReference type="SMART" id="SM00181">
    <property type="entry name" value="EGF"/>
    <property type="match status" value="2"/>
</dbReference>
<dbReference type="PROSITE" id="PS01186">
    <property type="entry name" value="EGF_2"/>
    <property type="match status" value="1"/>
</dbReference>
<evidence type="ECO:0000256" key="1">
    <source>
        <dbReference type="PROSITE-ProRule" id="PRU00076"/>
    </source>
</evidence>
<dbReference type="Proteomes" id="UP000507470">
    <property type="component" value="Unassembled WGS sequence"/>
</dbReference>
<feature type="domain" description="EGF-like" evidence="2">
    <location>
        <begin position="32"/>
        <end position="66"/>
    </location>
</feature>
<dbReference type="InterPro" id="IPR000742">
    <property type="entry name" value="EGF"/>
</dbReference>
<comment type="caution">
    <text evidence="1">Lacks conserved residue(s) required for the propagation of feature annotation.</text>
</comment>